<dbReference type="InterPro" id="IPR012338">
    <property type="entry name" value="Beta-lactam/transpept-like"/>
</dbReference>
<name>A0A6N4A1K0_OENOE</name>
<dbReference type="EMBL" id="WERV01000002">
    <property type="protein sequence ID" value="MDV7714691.1"/>
    <property type="molecule type" value="Genomic_DNA"/>
</dbReference>
<dbReference type="GO" id="GO:0046677">
    <property type="term" value="P:response to antibiotic"/>
    <property type="evidence" value="ECO:0007669"/>
    <property type="project" value="InterPro"/>
</dbReference>
<evidence type="ECO:0000313" key="2">
    <source>
        <dbReference type="EMBL" id="MDV7714691.1"/>
    </source>
</evidence>
<dbReference type="InterPro" id="IPR045155">
    <property type="entry name" value="Beta-lactam_cat"/>
</dbReference>
<accession>A0A6N4A1K0</accession>
<dbReference type="AlphaFoldDB" id="A0A6N4A1K0"/>
<dbReference type="EMBL" id="MLOK01000039">
    <property type="protein sequence ID" value="OIM21170.1"/>
    <property type="molecule type" value="Genomic_DNA"/>
</dbReference>
<reference evidence="2" key="2">
    <citation type="submission" date="2019-10" db="EMBL/GenBank/DDBJ databases">
        <title>Malate fermentation in French cider.</title>
        <authorList>
            <person name="Cousin F.J."/>
            <person name="Medina Fernandez S."/>
            <person name="Misery B."/>
            <person name="Laplace J.-M."/>
            <person name="Cretenet M."/>
        </authorList>
    </citation>
    <scope>NUCLEOTIDE SEQUENCE</scope>
    <source>
        <strain evidence="2">UCMA15129</strain>
    </source>
</reference>
<organism evidence="3 4">
    <name type="scientific">Oenococcus oeni</name>
    <name type="common">Leuconostoc oenos</name>
    <dbReference type="NCBI Taxonomy" id="1247"/>
    <lineage>
        <taxon>Bacteria</taxon>
        <taxon>Bacillati</taxon>
        <taxon>Bacillota</taxon>
        <taxon>Bacilli</taxon>
        <taxon>Lactobacillales</taxon>
        <taxon>Lactobacillaceae</taxon>
        <taxon>Oenococcus</taxon>
    </lineage>
</organism>
<reference evidence="3 4" key="1">
    <citation type="journal article" date="2016" name="BMC Genomics">
        <title>Consensus pan-genome assembly of the specialised wine bacterium Oenococcus oeni.</title>
        <authorList>
            <person name="Sternes P.R."/>
            <person name="Borneman A.R."/>
        </authorList>
    </citation>
    <scope>NUCLEOTIDE SEQUENCE [LARGE SCALE GENOMIC DNA]</scope>
    <source>
        <strain evidence="3 4">AWRIB661</strain>
    </source>
</reference>
<feature type="domain" description="Beta-lactamase class A catalytic" evidence="1">
    <location>
        <begin position="30"/>
        <end position="224"/>
    </location>
</feature>
<protein>
    <submittedName>
        <fullName evidence="3">Serine hydrolase</fullName>
    </submittedName>
</protein>
<sequence length="253" mass="28518">MAISFNEVSQEIEDILKSLDKQLQLSFYLSNSENCFSFHGNRVMPSASLIKLMIADYYCSNFSLTDLQKQTQKTSQSVGGSGVIQILDQKVLSVADLISMMLSLSDNTAANTLIDRIGLNSLSVWIKGHYSATSLSRKFMDFSQKKDNLTDVNDAAHALRRMLEFPLTKRALLKQQSTNKFELNFVESNNQKINFYNKTGEGSGIDHDAIIFQHQNRQIVAVLMTKYDPAIESRLEIINLFSEIGDLLKESIL</sequence>
<evidence type="ECO:0000313" key="3">
    <source>
        <dbReference type="EMBL" id="OIM21170.1"/>
    </source>
</evidence>
<dbReference type="Proteomes" id="UP001281024">
    <property type="component" value="Unassembled WGS sequence"/>
</dbReference>
<dbReference type="Proteomes" id="UP000181728">
    <property type="component" value="Unassembled WGS sequence"/>
</dbReference>
<evidence type="ECO:0000259" key="1">
    <source>
        <dbReference type="Pfam" id="PF13354"/>
    </source>
</evidence>
<dbReference type="GO" id="GO:0030655">
    <property type="term" value="P:beta-lactam antibiotic catabolic process"/>
    <property type="evidence" value="ECO:0007669"/>
    <property type="project" value="InterPro"/>
</dbReference>
<dbReference type="PANTHER" id="PTHR35333">
    <property type="entry name" value="BETA-LACTAMASE"/>
    <property type="match status" value="1"/>
</dbReference>
<dbReference type="GO" id="GO:0008800">
    <property type="term" value="F:beta-lactamase activity"/>
    <property type="evidence" value="ECO:0007669"/>
    <property type="project" value="InterPro"/>
</dbReference>
<dbReference type="Pfam" id="PF13354">
    <property type="entry name" value="Beta-lactamase2"/>
    <property type="match status" value="1"/>
</dbReference>
<dbReference type="RefSeq" id="WP_071435761.1">
    <property type="nucleotide sequence ID" value="NZ_MLMO01000094.1"/>
</dbReference>
<dbReference type="Gene3D" id="3.40.710.10">
    <property type="entry name" value="DD-peptidase/beta-lactamase superfamily"/>
    <property type="match status" value="1"/>
</dbReference>
<dbReference type="SUPFAM" id="SSF56601">
    <property type="entry name" value="beta-lactamase/transpeptidase-like"/>
    <property type="match status" value="1"/>
</dbReference>
<keyword evidence="3" id="KW-0378">Hydrolase</keyword>
<comment type="caution">
    <text evidence="3">The sequence shown here is derived from an EMBL/GenBank/DDBJ whole genome shotgun (WGS) entry which is preliminary data.</text>
</comment>
<dbReference type="InterPro" id="IPR000871">
    <property type="entry name" value="Beta-lactam_class-A"/>
</dbReference>
<dbReference type="PANTHER" id="PTHR35333:SF3">
    <property type="entry name" value="BETA-LACTAMASE-TYPE TRANSPEPTIDASE FOLD CONTAINING PROTEIN"/>
    <property type="match status" value="1"/>
</dbReference>
<gene>
    <name evidence="3" type="ORF">ATX59_05175</name>
    <name evidence="2" type="ORF">GA838_02690</name>
</gene>
<evidence type="ECO:0000313" key="4">
    <source>
        <dbReference type="Proteomes" id="UP000181728"/>
    </source>
</evidence>
<proteinExistence type="predicted"/>